<dbReference type="CDD" id="cd18785">
    <property type="entry name" value="SF2_C"/>
    <property type="match status" value="1"/>
</dbReference>
<evidence type="ECO:0000313" key="3">
    <source>
        <dbReference type="Proteomes" id="UP000474042"/>
    </source>
</evidence>
<dbReference type="SUPFAM" id="SSF52540">
    <property type="entry name" value="P-loop containing nucleoside triphosphate hydrolases"/>
    <property type="match status" value="1"/>
</dbReference>
<dbReference type="AlphaFoldDB" id="A0A6L9EUB6"/>
<proteinExistence type="predicted"/>
<protein>
    <recommendedName>
        <fullName evidence="1">Helicase C-terminal domain-containing protein</fullName>
    </recommendedName>
</protein>
<comment type="caution">
    <text evidence="2">The sequence shown here is derived from an EMBL/GenBank/DDBJ whole genome shotgun (WGS) entry which is preliminary data.</text>
</comment>
<gene>
    <name evidence="2" type="ORF">GND98_019000</name>
</gene>
<organism evidence="2 3">
    <name type="scientific">Clostridium butyricum</name>
    <dbReference type="NCBI Taxonomy" id="1492"/>
    <lineage>
        <taxon>Bacteria</taxon>
        <taxon>Bacillati</taxon>
        <taxon>Bacillota</taxon>
        <taxon>Clostridia</taxon>
        <taxon>Eubacteriales</taxon>
        <taxon>Clostridiaceae</taxon>
        <taxon>Clostridium</taxon>
    </lineage>
</organism>
<dbReference type="InterPro" id="IPR027417">
    <property type="entry name" value="P-loop_NTPase"/>
</dbReference>
<feature type="domain" description="Helicase C-terminal" evidence="1">
    <location>
        <begin position="119"/>
        <end position="170"/>
    </location>
</feature>
<evidence type="ECO:0000259" key="1">
    <source>
        <dbReference type="Pfam" id="PF00271"/>
    </source>
</evidence>
<reference evidence="2 3" key="1">
    <citation type="submission" date="2020-01" db="EMBL/GenBank/DDBJ databases">
        <title>Genome sequence of a 1,3-propanediol producer, Clostridium butyricum S3.</title>
        <authorList>
            <person name="Zhou J."/>
        </authorList>
    </citation>
    <scope>NUCLEOTIDE SEQUENCE [LARGE SCALE GENOMIC DNA]</scope>
    <source>
        <strain evidence="2 3">S3</strain>
    </source>
</reference>
<sequence length="343" mass="39701">MGIGATPTTTLIRVNAAMLFASRYLEVKDYSEKVIDNYWTITGYFNSLRILGGAATQILDDVQSRFHYLCDTKFKNIYPGVDGRKQYTNVKELTSRMNNNEINEVIQIGMKKGYKKDDHEFNENEVYSFILASNMISVGVDVGRLGAMIVAGQPKTNSEYIQASSRVGRDNPGIVITAYNPTYSRDRSHYEQFLRYHSALYNYVEATSLTPFSDRARDRGLHALFVTLCRYLIPDLKHDEDAGNFDSHNKLVKKIEQIIYDYVEKVDPEEAEYVKKELKIIEKEWEDQTAGKLYYHKYNYDKNLLKPDIDEDRFRTMNSMRNVDAQAGIFLLGRRDNLDESRE</sequence>
<accession>A0A6L9EUB6</accession>
<dbReference type="Pfam" id="PF00271">
    <property type="entry name" value="Helicase_C"/>
    <property type="match status" value="1"/>
</dbReference>
<dbReference type="Proteomes" id="UP000474042">
    <property type="component" value="Unassembled WGS sequence"/>
</dbReference>
<dbReference type="InterPro" id="IPR001650">
    <property type="entry name" value="Helicase_C-like"/>
</dbReference>
<name>A0A6L9EUB6_CLOBU</name>
<dbReference type="Gene3D" id="3.40.50.300">
    <property type="entry name" value="P-loop containing nucleotide triphosphate hydrolases"/>
    <property type="match status" value="1"/>
</dbReference>
<evidence type="ECO:0000313" key="2">
    <source>
        <dbReference type="EMBL" id="NAS19854.1"/>
    </source>
</evidence>
<dbReference type="EMBL" id="WOFV02000115">
    <property type="protein sequence ID" value="NAS19854.1"/>
    <property type="molecule type" value="Genomic_DNA"/>
</dbReference>